<evidence type="ECO:0000256" key="1">
    <source>
        <dbReference type="ARBA" id="ARBA00001947"/>
    </source>
</evidence>
<dbReference type="EMBL" id="FQUC01000001">
    <property type="protein sequence ID" value="SHE51620.1"/>
    <property type="molecule type" value="Genomic_DNA"/>
</dbReference>
<dbReference type="GO" id="GO:0008270">
    <property type="term" value="F:zinc ion binding"/>
    <property type="evidence" value="ECO:0007669"/>
    <property type="project" value="InterPro"/>
</dbReference>
<dbReference type="Pfam" id="PF02900">
    <property type="entry name" value="LigB"/>
    <property type="match status" value="1"/>
</dbReference>
<dbReference type="GO" id="GO:0016702">
    <property type="term" value="F:oxidoreductase activity, acting on single donors with incorporation of molecular oxygen, incorporation of two atoms of oxygen"/>
    <property type="evidence" value="ECO:0007669"/>
    <property type="project" value="UniProtKB-ARBA"/>
</dbReference>
<name>A0A1M4U4T7_9BACT</name>
<dbReference type="Gene3D" id="3.40.830.10">
    <property type="entry name" value="LigB-like"/>
    <property type="match status" value="1"/>
</dbReference>
<sequence length="276" mass="31725">MNLHSLHKQLSYLPDTPVMPALFVGHGSPMNAIEDNEFSQRWNELGNTLPYPKAILCISAHWETRGTFVTAVEQPKTIHDFYGFPKELFAQQYPVKGFPELAVDIADNSKNFGIEPEYEWGLDHGSWSILKHLYPKADIPVIQLSIDYTKDMNYHVELAREFNYLRRKGVLIIGSGNMIHNLRMVRLKDDDFNTPYAYDWAMEINEKFKAKILDNDIRSLTEYRTLDSSINLAIPSAEHYIPLLYTLALKEKDENVIIFNDRVIAGSLSMTSVIIN</sequence>
<dbReference type="NCBIfam" id="NF007914">
    <property type="entry name" value="PRK10628.1"/>
    <property type="match status" value="1"/>
</dbReference>
<dbReference type="SUPFAM" id="SSF53213">
    <property type="entry name" value="LigB-like"/>
    <property type="match status" value="1"/>
</dbReference>
<organism evidence="7 8">
    <name type="scientific">Dysgonomonas macrotermitis</name>
    <dbReference type="NCBI Taxonomy" id="1346286"/>
    <lineage>
        <taxon>Bacteria</taxon>
        <taxon>Pseudomonadati</taxon>
        <taxon>Bacteroidota</taxon>
        <taxon>Bacteroidia</taxon>
        <taxon>Bacteroidales</taxon>
        <taxon>Dysgonomonadaceae</taxon>
        <taxon>Dysgonomonas</taxon>
    </lineage>
</organism>
<dbReference type="RefSeq" id="WP_062175574.1">
    <property type="nucleotide sequence ID" value="NZ_BBXL01000001.1"/>
</dbReference>
<evidence type="ECO:0000259" key="6">
    <source>
        <dbReference type="Pfam" id="PF02900"/>
    </source>
</evidence>
<keyword evidence="7" id="KW-0223">Dioxygenase</keyword>
<evidence type="ECO:0000256" key="2">
    <source>
        <dbReference type="ARBA" id="ARBA00007581"/>
    </source>
</evidence>
<accession>A0A1M4U4T7</accession>
<comment type="similarity">
    <text evidence="2">Belongs to the DODA-type extradiol aromatic ring-opening dioxygenase family.</text>
</comment>
<dbReference type="PIRSF" id="PIRSF006157">
    <property type="entry name" value="Doxgns_DODA"/>
    <property type="match status" value="1"/>
</dbReference>
<dbReference type="AlphaFoldDB" id="A0A1M4U4T7"/>
<dbReference type="CDD" id="cd07363">
    <property type="entry name" value="45_DOPA_Dioxygenase"/>
    <property type="match status" value="1"/>
</dbReference>
<keyword evidence="5" id="KW-0560">Oxidoreductase</keyword>
<evidence type="ECO:0000313" key="8">
    <source>
        <dbReference type="Proteomes" id="UP000184480"/>
    </source>
</evidence>
<dbReference type="PANTHER" id="PTHR30096">
    <property type="entry name" value="4,5-DOPA DIOXYGENASE EXTRADIOL-LIKE PROTEIN"/>
    <property type="match status" value="1"/>
</dbReference>
<evidence type="ECO:0000256" key="5">
    <source>
        <dbReference type="ARBA" id="ARBA00023002"/>
    </source>
</evidence>
<dbReference type="OrthoDB" id="9790889at2"/>
<proteinExistence type="inferred from homology"/>
<gene>
    <name evidence="7" type="ORF">SAMN05444362_101503</name>
</gene>
<dbReference type="InterPro" id="IPR014436">
    <property type="entry name" value="Extradiol_dOase_DODA"/>
</dbReference>
<keyword evidence="4" id="KW-0862">Zinc</keyword>
<dbReference type="STRING" id="1346286.SAMN05444362_101503"/>
<dbReference type="GO" id="GO:0008198">
    <property type="term" value="F:ferrous iron binding"/>
    <property type="evidence" value="ECO:0007669"/>
    <property type="project" value="InterPro"/>
</dbReference>
<dbReference type="PANTHER" id="PTHR30096:SF0">
    <property type="entry name" value="4,5-DOPA DIOXYGENASE EXTRADIOL-LIKE PROTEIN"/>
    <property type="match status" value="1"/>
</dbReference>
<evidence type="ECO:0000313" key="7">
    <source>
        <dbReference type="EMBL" id="SHE51620.1"/>
    </source>
</evidence>
<keyword evidence="8" id="KW-1185">Reference proteome</keyword>
<evidence type="ECO:0000256" key="4">
    <source>
        <dbReference type="ARBA" id="ARBA00022833"/>
    </source>
</evidence>
<dbReference type="InterPro" id="IPR004183">
    <property type="entry name" value="Xdiol_dOase_suB"/>
</dbReference>
<dbReference type="Proteomes" id="UP000184480">
    <property type="component" value="Unassembled WGS sequence"/>
</dbReference>
<feature type="domain" description="Extradiol ring-cleavage dioxygenase class III enzyme subunit B" evidence="6">
    <location>
        <begin position="51"/>
        <end position="215"/>
    </location>
</feature>
<keyword evidence="3" id="KW-0479">Metal-binding</keyword>
<comment type="cofactor">
    <cofactor evidence="1">
        <name>Zn(2+)</name>
        <dbReference type="ChEBI" id="CHEBI:29105"/>
    </cofactor>
</comment>
<protein>
    <submittedName>
        <fullName evidence="7">4,5-DOPA dioxygenase extradiol</fullName>
    </submittedName>
</protein>
<reference evidence="8" key="1">
    <citation type="submission" date="2016-11" db="EMBL/GenBank/DDBJ databases">
        <authorList>
            <person name="Varghese N."/>
            <person name="Submissions S."/>
        </authorList>
    </citation>
    <scope>NUCLEOTIDE SEQUENCE [LARGE SCALE GENOMIC DNA]</scope>
    <source>
        <strain evidence="8">DSM 27370</strain>
    </source>
</reference>
<evidence type="ECO:0000256" key="3">
    <source>
        <dbReference type="ARBA" id="ARBA00022723"/>
    </source>
</evidence>